<proteinExistence type="predicted"/>
<protein>
    <submittedName>
        <fullName evidence="2">Bifunctional deaminase-reductase domain protein</fullName>
    </submittedName>
</protein>
<dbReference type="GO" id="GO:0008703">
    <property type="term" value="F:5-amino-6-(5-phosphoribosylamino)uracil reductase activity"/>
    <property type="evidence" value="ECO:0007669"/>
    <property type="project" value="InterPro"/>
</dbReference>
<accession>D6U2N8</accession>
<dbReference type="Gene3D" id="3.40.430.10">
    <property type="entry name" value="Dihydrofolate Reductase, subunit A"/>
    <property type="match status" value="1"/>
</dbReference>
<evidence type="ECO:0000313" key="3">
    <source>
        <dbReference type="Proteomes" id="UP000004508"/>
    </source>
</evidence>
<organism evidence="2 3">
    <name type="scientific">Ktedonobacter racemifer DSM 44963</name>
    <dbReference type="NCBI Taxonomy" id="485913"/>
    <lineage>
        <taxon>Bacteria</taxon>
        <taxon>Bacillati</taxon>
        <taxon>Chloroflexota</taxon>
        <taxon>Ktedonobacteria</taxon>
        <taxon>Ktedonobacterales</taxon>
        <taxon>Ktedonobacteraceae</taxon>
        <taxon>Ktedonobacter</taxon>
    </lineage>
</organism>
<dbReference type="GO" id="GO:0009231">
    <property type="term" value="P:riboflavin biosynthetic process"/>
    <property type="evidence" value="ECO:0007669"/>
    <property type="project" value="InterPro"/>
</dbReference>
<dbReference type="AlphaFoldDB" id="D6U2N8"/>
<dbReference type="InterPro" id="IPR024072">
    <property type="entry name" value="DHFR-like_dom_sf"/>
</dbReference>
<evidence type="ECO:0000313" key="2">
    <source>
        <dbReference type="EMBL" id="EFH81002.1"/>
    </source>
</evidence>
<reference evidence="2 3" key="1">
    <citation type="journal article" date="2011" name="Stand. Genomic Sci.">
        <title>Non-contiguous finished genome sequence and contextual data of the filamentous soil bacterium Ktedonobacter racemifer type strain (SOSP1-21).</title>
        <authorList>
            <person name="Chang Y.J."/>
            <person name="Land M."/>
            <person name="Hauser L."/>
            <person name="Chertkov O."/>
            <person name="Del Rio T.G."/>
            <person name="Nolan M."/>
            <person name="Copeland A."/>
            <person name="Tice H."/>
            <person name="Cheng J.F."/>
            <person name="Lucas S."/>
            <person name="Han C."/>
            <person name="Goodwin L."/>
            <person name="Pitluck S."/>
            <person name="Ivanova N."/>
            <person name="Ovchinikova G."/>
            <person name="Pati A."/>
            <person name="Chen A."/>
            <person name="Palaniappan K."/>
            <person name="Mavromatis K."/>
            <person name="Liolios K."/>
            <person name="Brettin T."/>
            <person name="Fiebig A."/>
            <person name="Rohde M."/>
            <person name="Abt B."/>
            <person name="Goker M."/>
            <person name="Detter J.C."/>
            <person name="Woyke T."/>
            <person name="Bristow J."/>
            <person name="Eisen J.A."/>
            <person name="Markowitz V."/>
            <person name="Hugenholtz P."/>
            <person name="Kyrpides N.C."/>
            <person name="Klenk H.P."/>
            <person name="Lapidus A."/>
        </authorList>
    </citation>
    <scope>NUCLEOTIDE SEQUENCE [LARGE SCALE GENOMIC DNA]</scope>
    <source>
        <strain evidence="3">DSM 44963</strain>
    </source>
</reference>
<dbReference type="Pfam" id="PF01872">
    <property type="entry name" value="RibD_C"/>
    <property type="match status" value="1"/>
</dbReference>
<evidence type="ECO:0000259" key="1">
    <source>
        <dbReference type="Pfam" id="PF01872"/>
    </source>
</evidence>
<dbReference type="InterPro" id="IPR050765">
    <property type="entry name" value="Riboflavin_Biosynth_HTPR"/>
</dbReference>
<dbReference type="eggNOG" id="COG0262">
    <property type="taxonomic scope" value="Bacteria"/>
</dbReference>
<gene>
    <name evidence="2" type="ORF">Krac_1656</name>
</gene>
<dbReference type="PANTHER" id="PTHR38011">
    <property type="entry name" value="DIHYDROFOLATE REDUCTASE FAMILY PROTEIN (AFU_ORTHOLOGUE AFUA_8G06820)"/>
    <property type="match status" value="1"/>
</dbReference>
<dbReference type="InParanoid" id="D6U2N8"/>
<comment type="caution">
    <text evidence="2">The sequence shown here is derived from an EMBL/GenBank/DDBJ whole genome shotgun (WGS) entry which is preliminary data.</text>
</comment>
<sequence length="197" mass="22114">MRKLLLQMQMSMDGYVADRDGGMDWMVWSYDSDWTWDTKLRAYHTDLMTSIDCILLSRKMAVQGFHAHWAALAQKPDNPQSHFAENLTKAEKVVFSKTLVRSTWDNAFFAKGNLVDEVLALKRVSGKNIIAFGGAGFASSLIQAGLVDEFHLIINPVVLGAGLSPFKEISSPLNLHLIEAIPYAHDIVVLEYSKKER</sequence>
<dbReference type="RefSeq" id="WP_007918114.1">
    <property type="nucleotide sequence ID" value="NZ_ADVG01000004.1"/>
</dbReference>
<feature type="domain" description="Bacterial bifunctional deaminase-reductase C-terminal" evidence="1">
    <location>
        <begin position="2"/>
        <end position="188"/>
    </location>
</feature>
<name>D6U2N8_KTERA</name>
<dbReference type="EMBL" id="ADVG01000004">
    <property type="protein sequence ID" value="EFH81002.1"/>
    <property type="molecule type" value="Genomic_DNA"/>
</dbReference>
<dbReference type="Proteomes" id="UP000004508">
    <property type="component" value="Unassembled WGS sequence"/>
</dbReference>
<dbReference type="OrthoDB" id="195113at2"/>
<dbReference type="STRING" id="485913.Krac_1656"/>
<dbReference type="SUPFAM" id="SSF53597">
    <property type="entry name" value="Dihydrofolate reductase-like"/>
    <property type="match status" value="1"/>
</dbReference>
<dbReference type="InterPro" id="IPR002734">
    <property type="entry name" value="RibDG_C"/>
</dbReference>
<keyword evidence="3" id="KW-1185">Reference proteome</keyword>
<dbReference type="PANTHER" id="PTHR38011:SF11">
    <property type="entry name" value="2,5-DIAMINO-6-RIBOSYLAMINO-4(3H)-PYRIMIDINONE 5'-PHOSPHATE REDUCTASE"/>
    <property type="match status" value="1"/>
</dbReference>